<evidence type="ECO:0000256" key="2">
    <source>
        <dbReference type="ARBA" id="ARBA00022475"/>
    </source>
</evidence>
<comment type="subcellular location">
    <subcellularLocation>
        <location evidence="1 6">Cell membrane</location>
        <topology evidence="1 6">Multi-pass membrane protein</topology>
    </subcellularLocation>
</comment>
<accession>A0ABU9VPJ0</accession>
<gene>
    <name evidence="8" type="ORF">MKY91_16730</name>
</gene>
<name>A0ABU9VPJ0_9BACI</name>
<evidence type="ECO:0000256" key="4">
    <source>
        <dbReference type="ARBA" id="ARBA00022989"/>
    </source>
</evidence>
<sequence length="208" mass="23543">MKRKIAVLCFFVLIGVFVYVYRLNLLDWLQDYGQRSVLLTTMAATLFALFPVIPYPIIGGILGVIFGPALGSFVTWVGSSLASIIMFIAIRFGFKDWGRRMLSRYKSVEKLTEIFERNAFMTIFISRLIPVIPSIVANAYFALSKVSLRVYALASTLGKIPSMILFATVGNALLTNPGDLLFVGLYYVGFLLVVYSFYRMWRRRGKEI</sequence>
<dbReference type="PANTHER" id="PTHR12677">
    <property type="entry name" value="GOLGI APPARATUS MEMBRANE PROTEIN TVP38-RELATED"/>
    <property type="match status" value="1"/>
</dbReference>
<reference evidence="8 9" key="1">
    <citation type="submission" date="2024-03" db="EMBL/GenBank/DDBJ databases">
        <title>Bacilli Hybrid Assemblies.</title>
        <authorList>
            <person name="Kovac J."/>
        </authorList>
    </citation>
    <scope>NUCLEOTIDE SEQUENCE [LARGE SCALE GENOMIC DNA]</scope>
    <source>
        <strain evidence="8 9">FSL R7-0666</strain>
    </source>
</reference>
<dbReference type="Proteomes" id="UP001418796">
    <property type="component" value="Unassembled WGS sequence"/>
</dbReference>
<keyword evidence="5 6" id="KW-0472">Membrane</keyword>
<dbReference type="EMBL" id="JBCITK010000001">
    <property type="protein sequence ID" value="MEN0644801.1"/>
    <property type="molecule type" value="Genomic_DNA"/>
</dbReference>
<evidence type="ECO:0000256" key="3">
    <source>
        <dbReference type="ARBA" id="ARBA00022692"/>
    </source>
</evidence>
<feature type="domain" description="VTT" evidence="7">
    <location>
        <begin position="53"/>
        <end position="171"/>
    </location>
</feature>
<feature type="transmembrane region" description="Helical" evidence="6">
    <location>
        <begin position="150"/>
        <end position="174"/>
    </location>
</feature>
<keyword evidence="9" id="KW-1185">Reference proteome</keyword>
<evidence type="ECO:0000256" key="6">
    <source>
        <dbReference type="RuleBase" id="RU366058"/>
    </source>
</evidence>
<evidence type="ECO:0000259" key="7">
    <source>
        <dbReference type="Pfam" id="PF09335"/>
    </source>
</evidence>
<protein>
    <recommendedName>
        <fullName evidence="6">TVP38/TMEM64 family membrane protein</fullName>
    </recommendedName>
</protein>
<organism evidence="8 9">
    <name type="scientific">Alkalicoccobacillus gibsonii</name>
    <dbReference type="NCBI Taxonomy" id="79881"/>
    <lineage>
        <taxon>Bacteria</taxon>
        <taxon>Bacillati</taxon>
        <taxon>Bacillota</taxon>
        <taxon>Bacilli</taxon>
        <taxon>Bacillales</taxon>
        <taxon>Bacillaceae</taxon>
        <taxon>Alkalicoccobacillus</taxon>
    </lineage>
</organism>
<feature type="transmembrane region" description="Helical" evidence="6">
    <location>
        <begin position="73"/>
        <end position="94"/>
    </location>
</feature>
<proteinExistence type="inferred from homology"/>
<dbReference type="InterPro" id="IPR032816">
    <property type="entry name" value="VTT_dom"/>
</dbReference>
<comment type="similarity">
    <text evidence="6">Belongs to the TVP38/TMEM64 family.</text>
</comment>
<dbReference type="InterPro" id="IPR015414">
    <property type="entry name" value="TMEM64"/>
</dbReference>
<evidence type="ECO:0000313" key="9">
    <source>
        <dbReference type="Proteomes" id="UP001418796"/>
    </source>
</evidence>
<keyword evidence="2 6" id="KW-1003">Cell membrane</keyword>
<dbReference type="Pfam" id="PF09335">
    <property type="entry name" value="VTT_dom"/>
    <property type="match status" value="1"/>
</dbReference>
<evidence type="ECO:0000256" key="1">
    <source>
        <dbReference type="ARBA" id="ARBA00004651"/>
    </source>
</evidence>
<comment type="caution">
    <text evidence="8">The sequence shown here is derived from an EMBL/GenBank/DDBJ whole genome shotgun (WGS) entry which is preliminary data.</text>
</comment>
<feature type="transmembrane region" description="Helical" evidence="6">
    <location>
        <begin position="180"/>
        <end position="198"/>
    </location>
</feature>
<dbReference type="RefSeq" id="WP_343131424.1">
    <property type="nucleotide sequence ID" value="NZ_JBCITK010000001.1"/>
</dbReference>
<keyword evidence="3 6" id="KW-0812">Transmembrane</keyword>
<feature type="transmembrane region" description="Helical" evidence="6">
    <location>
        <begin position="46"/>
        <end position="66"/>
    </location>
</feature>
<evidence type="ECO:0000256" key="5">
    <source>
        <dbReference type="ARBA" id="ARBA00023136"/>
    </source>
</evidence>
<dbReference type="PANTHER" id="PTHR12677:SF59">
    <property type="entry name" value="GOLGI APPARATUS MEMBRANE PROTEIN TVP38-RELATED"/>
    <property type="match status" value="1"/>
</dbReference>
<evidence type="ECO:0000313" key="8">
    <source>
        <dbReference type="EMBL" id="MEN0644801.1"/>
    </source>
</evidence>
<feature type="transmembrane region" description="Helical" evidence="6">
    <location>
        <begin position="119"/>
        <end position="143"/>
    </location>
</feature>
<keyword evidence="4 6" id="KW-1133">Transmembrane helix</keyword>